<proteinExistence type="predicted"/>
<dbReference type="InterPro" id="IPR036895">
    <property type="entry name" value="Uracil-DNA_glycosylase-like_sf"/>
</dbReference>
<evidence type="ECO:0000313" key="2">
    <source>
        <dbReference type="EMBL" id="VVE13526.1"/>
    </source>
</evidence>
<sequence>MGKPRKPCQPRKPRRRRSRVTFKRCFPPVADAHTRVLVLGSLPGEASLAQQQYYAHPQNRFWHLIGDVIGVGDLPTQPYDIRLQTLLAHGVGLWDVVAQARRDGSLDSRIREHAGNDLVALIESLPNLAAVAFNGATAARIGMKALGRHADCHPVIHLPSSSPAYTLPYAEKLRAWQALGVWVA</sequence>
<evidence type="ECO:0000313" key="3">
    <source>
        <dbReference type="Proteomes" id="UP000414233"/>
    </source>
</evidence>
<feature type="domain" description="Uracil-DNA glycosylase-like" evidence="1">
    <location>
        <begin position="27"/>
        <end position="180"/>
    </location>
</feature>
<dbReference type="Gene3D" id="3.40.470.10">
    <property type="entry name" value="Uracil-DNA glycosylase-like domain"/>
    <property type="match status" value="1"/>
</dbReference>
<dbReference type="NCBIfam" id="TIGR04274">
    <property type="entry name" value="hypoxanDNAglyco"/>
    <property type="match status" value="1"/>
</dbReference>
<organism evidence="2 3">
    <name type="scientific">Pandoraea terrae</name>
    <dbReference type="NCBI Taxonomy" id="1537710"/>
    <lineage>
        <taxon>Bacteria</taxon>
        <taxon>Pseudomonadati</taxon>
        <taxon>Pseudomonadota</taxon>
        <taxon>Betaproteobacteria</taxon>
        <taxon>Burkholderiales</taxon>
        <taxon>Burkholderiaceae</taxon>
        <taxon>Pandoraea</taxon>
    </lineage>
</organism>
<dbReference type="AlphaFoldDB" id="A0A5E4VPB9"/>
<dbReference type="InterPro" id="IPR026353">
    <property type="entry name" value="Hypoxan-DNA_Glyclase"/>
</dbReference>
<dbReference type="Pfam" id="PF03167">
    <property type="entry name" value="UDG"/>
    <property type="match status" value="1"/>
</dbReference>
<dbReference type="CDD" id="cd10032">
    <property type="entry name" value="UDG-F6_HDG"/>
    <property type="match status" value="1"/>
</dbReference>
<gene>
    <name evidence="2" type="ORF">PTE30175_02679</name>
</gene>
<dbReference type="SUPFAM" id="SSF52141">
    <property type="entry name" value="Uracil-DNA glycosylase-like"/>
    <property type="match status" value="1"/>
</dbReference>
<name>A0A5E4VPB9_9BURK</name>
<dbReference type="Proteomes" id="UP000414233">
    <property type="component" value="Unassembled WGS sequence"/>
</dbReference>
<protein>
    <submittedName>
        <fullName evidence="2">DNA glycosylase</fullName>
    </submittedName>
</protein>
<keyword evidence="3" id="KW-1185">Reference proteome</keyword>
<dbReference type="SMART" id="SM00986">
    <property type="entry name" value="UDG"/>
    <property type="match status" value="1"/>
</dbReference>
<dbReference type="SMART" id="SM00987">
    <property type="entry name" value="UreE_C"/>
    <property type="match status" value="1"/>
</dbReference>
<dbReference type="EMBL" id="CABPRZ010000010">
    <property type="protein sequence ID" value="VVE13526.1"/>
    <property type="molecule type" value="Genomic_DNA"/>
</dbReference>
<accession>A0A5E4VPB9</accession>
<reference evidence="2 3" key="1">
    <citation type="submission" date="2019-08" db="EMBL/GenBank/DDBJ databases">
        <authorList>
            <person name="Peeters C."/>
        </authorList>
    </citation>
    <scope>NUCLEOTIDE SEQUENCE [LARGE SCALE GENOMIC DNA]</scope>
    <source>
        <strain evidence="2 3">LMG 30175</strain>
    </source>
</reference>
<evidence type="ECO:0000259" key="1">
    <source>
        <dbReference type="SMART" id="SM00986"/>
    </source>
</evidence>
<dbReference type="InterPro" id="IPR005122">
    <property type="entry name" value="Uracil-DNA_glycosylase-like"/>
</dbReference>